<dbReference type="Gene3D" id="3.40.50.10860">
    <property type="entry name" value="Leucine Dehydrogenase, chain A, domain 1"/>
    <property type="match status" value="1"/>
</dbReference>
<evidence type="ECO:0000313" key="9">
    <source>
        <dbReference type="Proteomes" id="UP001162780"/>
    </source>
</evidence>
<accession>A0ABY7GPS7</accession>
<dbReference type="EMBL" id="CP113517">
    <property type="protein sequence ID" value="WAR46505.1"/>
    <property type="molecule type" value="Genomic_DNA"/>
</dbReference>
<dbReference type="PANTHER" id="PTHR11606:SF13">
    <property type="entry name" value="GLUTAMATE DEHYDROGENASE 1, MITOCHONDRIAL"/>
    <property type="match status" value="1"/>
</dbReference>
<feature type="domain" description="Glutamate/phenylalanine/leucine/valine/L-tryptophan dehydrogenase C-terminal" evidence="7">
    <location>
        <begin position="139"/>
        <end position="365"/>
    </location>
</feature>
<comment type="similarity">
    <text evidence="2 5 6">Belongs to the Glu/Leu/Phe/Val dehydrogenases family.</text>
</comment>
<reference evidence="8" key="1">
    <citation type="submission" date="2022-11" db="EMBL/GenBank/DDBJ databases">
        <title>Methylomonas rapida sp. nov., Carotenoid-Producing Obligate Methanotrophs with High Growth Characteristics and Biotechnological Potential.</title>
        <authorList>
            <person name="Tikhonova E.N."/>
            <person name="Suleimanov R.Z."/>
            <person name="Miroshnikov K."/>
            <person name="Oshkin I.Y."/>
            <person name="Belova S.E."/>
            <person name="Danilova O.V."/>
            <person name="Ashikhmin A."/>
            <person name="Konopkin A."/>
            <person name="But S.Y."/>
            <person name="Khmelenina V.N."/>
            <person name="Kuznetsov N."/>
            <person name="Pimenov N.V."/>
            <person name="Dedysh S.N."/>
        </authorList>
    </citation>
    <scope>NUCLEOTIDE SEQUENCE</scope>
    <source>
        <strain evidence="8">MP1</strain>
    </source>
</reference>
<dbReference type="PIRSF" id="PIRSF000185">
    <property type="entry name" value="Glu_DH"/>
    <property type="match status" value="1"/>
</dbReference>
<dbReference type="InterPro" id="IPR006095">
    <property type="entry name" value="Glu/Leu/Phe/Val/Trp_DH"/>
</dbReference>
<dbReference type="SUPFAM" id="SSF51735">
    <property type="entry name" value="NAD(P)-binding Rossmann-fold domains"/>
    <property type="match status" value="1"/>
</dbReference>
<dbReference type="InterPro" id="IPR006097">
    <property type="entry name" value="Glu/Leu/Phe/Val/Trp_DH_dimer"/>
</dbReference>
<proteinExistence type="inferred from homology"/>
<dbReference type="InterPro" id="IPR006096">
    <property type="entry name" value="Glu/Leu/Phe/Val/Trp_DH_C"/>
</dbReference>
<keyword evidence="3 5" id="KW-0560">Oxidoreductase</keyword>
<evidence type="ECO:0000256" key="5">
    <source>
        <dbReference type="PIRNR" id="PIRNR000185"/>
    </source>
</evidence>
<dbReference type="InterPro" id="IPR033524">
    <property type="entry name" value="Glu/Leu/Phe/Val_DH_AS"/>
</dbReference>
<evidence type="ECO:0000256" key="6">
    <source>
        <dbReference type="RuleBase" id="RU004417"/>
    </source>
</evidence>
<dbReference type="InterPro" id="IPR046346">
    <property type="entry name" value="Aminoacid_DH-like_N_sf"/>
</dbReference>
<organism evidence="8 9">
    <name type="scientific">Methylomonas rapida</name>
    <dbReference type="NCBI Taxonomy" id="2963939"/>
    <lineage>
        <taxon>Bacteria</taxon>
        <taxon>Pseudomonadati</taxon>
        <taxon>Pseudomonadota</taxon>
        <taxon>Gammaproteobacteria</taxon>
        <taxon>Methylococcales</taxon>
        <taxon>Methylococcaceae</taxon>
        <taxon>Methylomonas</taxon>
    </lineage>
</organism>
<keyword evidence="9" id="KW-1185">Reference proteome</keyword>
<evidence type="ECO:0000256" key="3">
    <source>
        <dbReference type="ARBA" id="ARBA00023002"/>
    </source>
</evidence>
<protein>
    <recommendedName>
        <fullName evidence="5">Glutamate dehydrogenase</fullName>
    </recommendedName>
</protein>
<name>A0ABY7GPS7_9GAMM</name>
<dbReference type="CDD" id="cd01076">
    <property type="entry name" value="NAD_bind_1_Glu_DH"/>
    <property type="match status" value="1"/>
</dbReference>
<dbReference type="Pfam" id="PF00208">
    <property type="entry name" value="ELFV_dehydrog"/>
    <property type="match status" value="1"/>
</dbReference>
<dbReference type="SUPFAM" id="SSF53223">
    <property type="entry name" value="Aminoacid dehydrogenase-like, N-terminal domain"/>
    <property type="match status" value="1"/>
</dbReference>
<dbReference type="PRINTS" id="PR00082">
    <property type="entry name" value="GLFDHDRGNASE"/>
</dbReference>
<evidence type="ECO:0000256" key="4">
    <source>
        <dbReference type="ARBA" id="ARBA00048584"/>
    </source>
</evidence>
<gene>
    <name evidence="8" type="ORF">NM686_008315</name>
</gene>
<dbReference type="InterPro" id="IPR036291">
    <property type="entry name" value="NAD(P)-bd_dom_sf"/>
</dbReference>
<dbReference type="Gene3D" id="3.40.50.720">
    <property type="entry name" value="NAD(P)-binding Rossmann-like Domain"/>
    <property type="match status" value="1"/>
</dbReference>
<comment type="catalytic activity">
    <reaction evidence="4">
        <text>L-glutamate + NADP(+) + H2O = 2-oxoglutarate + NH4(+) + NADPH + H(+)</text>
        <dbReference type="Rhea" id="RHEA:11612"/>
        <dbReference type="ChEBI" id="CHEBI:15377"/>
        <dbReference type="ChEBI" id="CHEBI:15378"/>
        <dbReference type="ChEBI" id="CHEBI:16810"/>
        <dbReference type="ChEBI" id="CHEBI:28938"/>
        <dbReference type="ChEBI" id="CHEBI:29985"/>
        <dbReference type="ChEBI" id="CHEBI:57783"/>
        <dbReference type="ChEBI" id="CHEBI:58349"/>
        <dbReference type="EC" id="1.4.1.4"/>
    </reaction>
</comment>
<dbReference type="RefSeq" id="WP_255187414.1">
    <property type="nucleotide sequence ID" value="NZ_CP113517.1"/>
</dbReference>
<evidence type="ECO:0000259" key="7">
    <source>
        <dbReference type="SMART" id="SM00839"/>
    </source>
</evidence>
<evidence type="ECO:0000256" key="1">
    <source>
        <dbReference type="ARBA" id="ARBA00003868"/>
    </source>
</evidence>
<dbReference type="Pfam" id="PF02812">
    <property type="entry name" value="ELFV_dehydrog_N"/>
    <property type="match status" value="1"/>
</dbReference>
<dbReference type="InterPro" id="IPR014362">
    <property type="entry name" value="Glu_DH"/>
</dbReference>
<dbReference type="PROSITE" id="PS00074">
    <property type="entry name" value="GLFV_DEHYDROGENASE"/>
    <property type="match status" value="1"/>
</dbReference>
<comment type="function">
    <text evidence="1">Catalyzes the reversible oxidative deamination of glutamate to alpha-ketoglutarate and ammonia.</text>
</comment>
<dbReference type="PANTHER" id="PTHR11606">
    <property type="entry name" value="GLUTAMATE DEHYDROGENASE"/>
    <property type="match status" value="1"/>
</dbReference>
<sequence length="376" mass="40772">MDLFHFADEFGPAKIIHIYEPSADLKGILVVDNVAMGPSIGGVRIAPDVSVEECFRLARAMTFKNAAAGLAHGGGKMVIFGDPKMPRERKEKLMRAAAASLRHEVDYIFGPDMGTNEECMAWVRDENGRAVGLPREIGGIPLDEIGVTGWGVRHATEEALRFMNLELHNATVAIQGFGSVGKHAARFLAEQGAKIIAANDSHGTIYNPDGLDVAALFKLKDEGKSVADYPGGQASHRDDIIGIACDIWIPAARPDVISEANVNQLKTRLIVQGANIPITLGAEKILHERGVLIIPDFIANAGGVICAAREYHGATVTSALQSIEEKIRQNTQQVLEISRRENVLPRKAAIDLAAARLKKAMSFRRWSLFSSAPRFI</sequence>
<evidence type="ECO:0000256" key="2">
    <source>
        <dbReference type="ARBA" id="ARBA00006382"/>
    </source>
</evidence>
<evidence type="ECO:0000313" key="8">
    <source>
        <dbReference type="EMBL" id="WAR46505.1"/>
    </source>
</evidence>
<dbReference type="Proteomes" id="UP001162780">
    <property type="component" value="Chromosome"/>
</dbReference>
<dbReference type="InterPro" id="IPR033922">
    <property type="entry name" value="NAD_bind_Glu_DH"/>
</dbReference>
<dbReference type="SMART" id="SM00839">
    <property type="entry name" value="ELFV_dehydrog"/>
    <property type="match status" value="1"/>
</dbReference>